<protein>
    <recommendedName>
        <fullName evidence="1">Zeta toxin domain-containing protein</fullName>
    </recommendedName>
</protein>
<dbReference type="AlphaFoldDB" id="A0A220S4W4"/>
<dbReference type="EMBL" id="CP022278">
    <property type="protein sequence ID" value="ASK28245.1"/>
    <property type="molecule type" value="Genomic_DNA"/>
</dbReference>
<evidence type="ECO:0000259" key="1">
    <source>
        <dbReference type="Pfam" id="PF06414"/>
    </source>
</evidence>
<gene>
    <name evidence="2" type="ORF">BG910_11320</name>
</gene>
<dbReference type="InterPro" id="IPR027417">
    <property type="entry name" value="P-loop_NTPase"/>
</dbReference>
<dbReference type="GO" id="GO:0016301">
    <property type="term" value="F:kinase activity"/>
    <property type="evidence" value="ECO:0007669"/>
    <property type="project" value="InterPro"/>
</dbReference>
<sequence>MPHNNLAVFYCGTNGAGKSTLRSFNQDTVQIVIDSDNIAAQINPSAPRQADFEAGREAVKLFRFAINNRISFSMESTLSGNSILQRIRTAKVQGFYVRLNYVAVNHVSINLARVVARVKSGGHPIDENTIRQRYKVSQAHLLEALPFCDEVLVYDNSTDKPHMIFFLNAKNLFLLTEKLPEWCRNLQQELHRLGYISV</sequence>
<dbReference type="KEGG" id="nei:BG910_11320"/>
<accession>A0A220S4W4</accession>
<dbReference type="Proteomes" id="UP000198238">
    <property type="component" value="Chromosome"/>
</dbReference>
<dbReference type="PANTHER" id="PTHR39206:SF1">
    <property type="entry name" value="SLL8004 PROTEIN"/>
    <property type="match status" value="1"/>
</dbReference>
<dbReference type="RefSeq" id="WP_089036935.1">
    <property type="nucleotide sequence ID" value="NZ_CP022278.1"/>
</dbReference>
<dbReference type="GO" id="GO:0005524">
    <property type="term" value="F:ATP binding"/>
    <property type="evidence" value="ECO:0007669"/>
    <property type="project" value="InterPro"/>
</dbReference>
<dbReference type="InterPro" id="IPR010488">
    <property type="entry name" value="Zeta_toxin_domain"/>
</dbReference>
<dbReference type="OrthoDB" id="9791543at2"/>
<evidence type="ECO:0000313" key="3">
    <source>
        <dbReference type="Proteomes" id="UP000198238"/>
    </source>
</evidence>
<dbReference type="Gene3D" id="3.40.50.300">
    <property type="entry name" value="P-loop containing nucleotide triphosphate hydrolases"/>
    <property type="match status" value="1"/>
</dbReference>
<proteinExistence type="predicted"/>
<keyword evidence="3" id="KW-1185">Reference proteome</keyword>
<reference evidence="2 3" key="1">
    <citation type="submission" date="2017-06" db="EMBL/GenBank/DDBJ databases">
        <title>Neisseria chenwenguii sp. nov., isolated from the intestinal contents of Tibetan Plateau Pika in Yushu, Qinghai Province, China.</title>
        <authorList>
            <person name="Zhang G."/>
        </authorList>
    </citation>
    <scope>NUCLEOTIDE SEQUENCE [LARGE SCALE GENOMIC DNA]</scope>
    <source>
        <strain evidence="2 3">10023</strain>
    </source>
</reference>
<feature type="domain" description="Zeta toxin" evidence="1">
    <location>
        <begin position="6"/>
        <end position="136"/>
    </location>
</feature>
<name>A0A220S4W4_9NEIS</name>
<organism evidence="2 3">
    <name type="scientific">Neisseria chenwenguii</name>
    <dbReference type="NCBI Taxonomy" id="1853278"/>
    <lineage>
        <taxon>Bacteria</taxon>
        <taxon>Pseudomonadati</taxon>
        <taxon>Pseudomonadota</taxon>
        <taxon>Betaproteobacteria</taxon>
        <taxon>Neisseriales</taxon>
        <taxon>Neisseriaceae</taxon>
        <taxon>Neisseria</taxon>
    </lineage>
</organism>
<dbReference type="Pfam" id="PF06414">
    <property type="entry name" value="Zeta_toxin"/>
    <property type="match status" value="1"/>
</dbReference>
<evidence type="ECO:0000313" key="2">
    <source>
        <dbReference type="EMBL" id="ASK28245.1"/>
    </source>
</evidence>
<dbReference type="PANTHER" id="PTHR39206">
    <property type="entry name" value="SLL8004 PROTEIN"/>
    <property type="match status" value="1"/>
</dbReference>